<reference evidence="1 2" key="1">
    <citation type="submission" date="2020-03" db="EMBL/GenBank/DDBJ databases">
        <title>Draft Genome Sequence of Cudoniella acicularis.</title>
        <authorList>
            <person name="Buettner E."/>
            <person name="Kellner H."/>
        </authorList>
    </citation>
    <scope>NUCLEOTIDE SEQUENCE [LARGE SCALE GENOMIC DNA]</scope>
    <source>
        <strain evidence="1 2">DSM 108380</strain>
    </source>
</reference>
<dbReference type="InterPro" id="IPR046670">
    <property type="entry name" value="DUF6540"/>
</dbReference>
<comment type="caution">
    <text evidence="1">The sequence shown here is derived from an EMBL/GenBank/DDBJ whole genome shotgun (WGS) entry which is preliminary data.</text>
</comment>
<accession>A0A8H4W2P0</accession>
<name>A0A8H4W2P0_9HELO</name>
<dbReference type="OrthoDB" id="4135672at2759"/>
<dbReference type="Proteomes" id="UP000566819">
    <property type="component" value="Unassembled WGS sequence"/>
</dbReference>
<evidence type="ECO:0000313" key="1">
    <source>
        <dbReference type="EMBL" id="KAF4628799.1"/>
    </source>
</evidence>
<dbReference type="AlphaFoldDB" id="A0A8H4W2P0"/>
<proteinExistence type="predicted"/>
<organism evidence="1 2">
    <name type="scientific">Cudoniella acicularis</name>
    <dbReference type="NCBI Taxonomy" id="354080"/>
    <lineage>
        <taxon>Eukaryota</taxon>
        <taxon>Fungi</taxon>
        <taxon>Dikarya</taxon>
        <taxon>Ascomycota</taxon>
        <taxon>Pezizomycotina</taxon>
        <taxon>Leotiomycetes</taxon>
        <taxon>Helotiales</taxon>
        <taxon>Tricladiaceae</taxon>
        <taxon>Cudoniella</taxon>
    </lineage>
</organism>
<keyword evidence="2" id="KW-1185">Reference proteome</keyword>
<gene>
    <name evidence="1" type="ORF">G7Y89_g9354</name>
</gene>
<evidence type="ECO:0000313" key="2">
    <source>
        <dbReference type="Proteomes" id="UP000566819"/>
    </source>
</evidence>
<sequence>MPPKRLTRNKYMVGCVEEAIPGHVLRGRHPKDSKEVAMMIMPLDLLETYLSTKGYCNFLLSRKILFGWLASSIEGLFKISYNIFRVAYLSAPRDRHTIFMETSEDGPRMGFLYQVTGDIQSGMTYDYKKARKPEESTTFASKEFLRTVTFADYPRVAKICNDITLPKKQFQMNRRLYPHEAIRRCQEWTAEAVQALREAGVL</sequence>
<protein>
    <submittedName>
        <fullName evidence="1">Uncharacterized protein</fullName>
    </submittedName>
</protein>
<dbReference type="Pfam" id="PF20174">
    <property type="entry name" value="DUF6540"/>
    <property type="match status" value="1"/>
</dbReference>
<dbReference type="EMBL" id="JAAMPI010000761">
    <property type="protein sequence ID" value="KAF4628799.1"/>
    <property type="molecule type" value="Genomic_DNA"/>
</dbReference>